<sequence length="358" mass="40378">MKRQKESDTDRLSALPDHLLLHIIQFMTTQQSAQTCVLSKRWENLWKSVTNINLHHFELYDGDIFEDFVSHFLSTRDNSIPLHTISYANGCRNYPYPAQTNIPIQIMEYAASHDVQQLEINTQVDHITSTNIELPLSIFNCASLTSLCLCLWDATKPYTIMFPKSLNLPALKTLKLSCFTFFTSDNGYAEPFSTCKMLSKLAIMACRLQGDDAQGICISNSKVSNLAIAPSSSTCNLNLLEELKFECTHGPPTMGDDNLIGWLHLIAKVKIMTLSFTFLTLLVNVLKRNDSLKTQFPSFVKLKSLKVESYPWESDEEARELVTYLLRNSPPPATFVISQEGVDLTSNGCVFVGFNIPR</sequence>
<dbReference type="Proteomes" id="UP001177021">
    <property type="component" value="Unassembled WGS sequence"/>
</dbReference>
<name>A0ACB0KXE7_TRIPR</name>
<comment type="caution">
    <text evidence="1">The sequence shown here is derived from an EMBL/GenBank/DDBJ whole genome shotgun (WGS) entry which is preliminary data.</text>
</comment>
<evidence type="ECO:0000313" key="1">
    <source>
        <dbReference type="EMBL" id="CAJ2661310.1"/>
    </source>
</evidence>
<reference evidence="1" key="1">
    <citation type="submission" date="2023-10" db="EMBL/GenBank/DDBJ databases">
        <authorList>
            <person name="Rodriguez Cubillos JULIANA M."/>
            <person name="De Vega J."/>
        </authorList>
    </citation>
    <scope>NUCLEOTIDE SEQUENCE</scope>
</reference>
<protein>
    <submittedName>
        <fullName evidence="1">Uncharacterized protein</fullName>
    </submittedName>
</protein>
<keyword evidence="2" id="KW-1185">Reference proteome</keyword>
<evidence type="ECO:0000313" key="2">
    <source>
        <dbReference type="Proteomes" id="UP001177021"/>
    </source>
</evidence>
<organism evidence="1 2">
    <name type="scientific">Trifolium pratense</name>
    <name type="common">Red clover</name>
    <dbReference type="NCBI Taxonomy" id="57577"/>
    <lineage>
        <taxon>Eukaryota</taxon>
        <taxon>Viridiplantae</taxon>
        <taxon>Streptophyta</taxon>
        <taxon>Embryophyta</taxon>
        <taxon>Tracheophyta</taxon>
        <taxon>Spermatophyta</taxon>
        <taxon>Magnoliopsida</taxon>
        <taxon>eudicotyledons</taxon>
        <taxon>Gunneridae</taxon>
        <taxon>Pentapetalae</taxon>
        <taxon>rosids</taxon>
        <taxon>fabids</taxon>
        <taxon>Fabales</taxon>
        <taxon>Fabaceae</taxon>
        <taxon>Papilionoideae</taxon>
        <taxon>50 kb inversion clade</taxon>
        <taxon>NPAAA clade</taxon>
        <taxon>Hologalegina</taxon>
        <taxon>IRL clade</taxon>
        <taxon>Trifolieae</taxon>
        <taxon>Trifolium</taxon>
    </lineage>
</organism>
<gene>
    <name evidence="1" type="ORF">MILVUS5_LOCUS27044</name>
</gene>
<proteinExistence type="predicted"/>
<accession>A0ACB0KXE7</accession>
<dbReference type="EMBL" id="CASHSV030000311">
    <property type="protein sequence ID" value="CAJ2661310.1"/>
    <property type="molecule type" value="Genomic_DNA"/>
</dbReference>